<dbReference type="AlphaFoldDB" id="A0A427XGB6"/>
<evidence type="ECO:0000256" key="2">
    <source>
        <dbReference type="PIRSR" id="PIRSR613078-2"/>
    </source>
</evidence>
<dbReference type="InterPro" id="IPR029033">
    <property type="entry name" value="His_PPase_superfam"/>
</dbReference>
<name>A0A427XGB6_9TREE</name>
<dbReference type="GeneID" id="39587410"/>
<feature type="active site" description="Proton donor/acceptor" evidence="1">
    <location>
        <position position="99"/>
    </location>
</feature>
<feature type="active site" description="Tele-phosphohistidine intermediate" evidence="1">
    <location>
        <position position="14"/>
    </location>
</feature>
<evidence type="ECO:0000313" key="3">
    <source>
        <dbReference type="EMBL" id="RSH77807.1"/>
    </source>
</evidence>
<dbReference type="PANTHER" id="PTHR48100:SF15">
    <property type="entry name" value="SEDOHEPTULOSE 1,7-BISPHOSPHATASE"/>
    <property type="match status" value="1"/>
</dbReference>
<dbReference type="SMART" id="SM00855">
    <property type="entry name" value="PGAM"/>
    <property type="match status" value="1"/>
</dbReference>
<evidence type="ECO:0000313" key="4">
    <source>
        <dbReference type="Proteomes" id="UP000279236"/>
    </source>
</evidence>
<dbReference type="Gene3D" id="3.40.50.1240">
    <property type="entry name" value="Phosphoglycerate mutase-like"/>
    <property type="match status" value="1"/>
</dbReference>
<accession>A0A427XGB6</accession>
<feature type="binding site" evidence="2">
    <location>
        <position position="72"/>
    </location>
    <ligand>
        <name>substrate</name>
    </ligand>
</feature>
<gene>
    <name evidence="3" type="ORF">EHS24_002867</name>
</gene>
<feature type="binding site" evidence="2">
    <location>
        <begin position="28"/>
        <end position="29"/>
    </location>
    <ligand>
        <name>substrate</name>
    </ligand>
</feature>
<dbReference type="OrthoDB" id="4818801at2759"/>
<dbReference type="Proteomes" id="UP000279236">
    <property type="component" value="Unassembled WGS sequence"/>
</dbReference>
<evidence type="ECO:0000256" key="1">
    <source>
        <dbReference type="PIRSR" id="PIRSR613078-1"/>
    </source>
</evidence>
<dbReference type="SUPFAM" id="SSF53254">
    <property type="entry name" value="Phosphoglycerate mutase-like"/>
    <property type="match status" value="1"/>
</dbReference>
<sequence length="236" mass="26599">MGLRRMPRVYLIRHGETEWSLNGELAVTGTTDIPLTANGERMVGEMGPRMVGQDKLIHPEQVRHIFVSPRQRAQRTAQLMFAENPLPNCVVTTDPEVAEWDYGKYEGMLTKDIRKEKPNWDIWTDGCPPGETPGESPEQMTARVDHVIARIREIHAQATAESNSPEKVEHSDVIIFSHGHFTRSFIARWCDLPITAGYHFAADAGGLAVLGYQHSSLKEPSLLGLNWYTEEQIRGK</sequence>
<comment type="caution">
    <text evidence="3">The sequence shown here is derived from an EMBL/GenBank/DDBJ whole genome shotgun (WGS) entry which is preliminary data.</text>
</comment>
<dbReference type="InterPro" id="IPR050275">
    <property type="entry name" value="PGM_Phosphatase"/>
</dbReference>
<reference evidence="3 4" key="1">
    <citation type="submission" date="2018-11" db="EMBL/GenBank/DDBJ databases">
        <title>Genome sequence of Apiotrichum porosum DSM 27194.</title>
        <authorList>
            <person name="Aliyu H."/>
            <person name="Gorte O."/>
            <person name="Ochsenreither K."/>
        </authorList>
    </citation>
    <scope>NUCLEOTIDE SEQUENCE [LARGE SCALE GENOMIC DNA]</scope>
    <source>
        <strain evidence="3 4">DSM 27194</strain>
    </source>
</reference>
<dbReference type="CDD" id="cd07067">
    <property type="entry name" value="HP_PGM_like"/>
    <property type="match status" value="1"/>
</dbReference>
<keyword evidence="4" id="KW-1185">Reference proteome</keyword>
<evidence type="ECO:0008006" key="5">
    <source>
        <dbReference type="Google" id="ProtNLM"/>
    </source>
</evidence>
<protein>
    <recommendedName>
        <fullName evidence="5">Phosphoglycerate mutase</fullName>
    </recommendedName>
</protein>
<dbReference type="GO" id="GO:0046390">
    <property type="term" value="P:ribose phosphate biosynthetic process"/>
    <property type="evidence" value="ECO:0007669"/>
    <property type="project" value="TreeGrafter"/>
</dbReference>
<dbReference type="STRING" id="105984.A0A427XGB6"/>
<feature type="binding site" evidence="2">
    <location>
        <begin position="99"/>
        <end position="102"/>
    </location>
    <ligand>
        <name>substrate</name>
    </ligand>
</feature>
<organism evidence="3 4">
    <name type="scientific">Apiotrichum porosum</name>
    <dbReference type="NCBI Taxonomy" id="105984"/>
    <lineage>
        <taxon>Eukaryota</taxon>
        <taxon>Fungi</taxon>
        <taxon>Dikarya</taxon>
        <taxon>Basidiomycota</taxon>
        <taxon>Agaricomycotina</taxon>
        <taxon>Tremellomycetes</taxon>
        <taxon>Trichosporonales</taxon>
        <taxon>Trichosporonaceae</taxon>
        <taxon>Apiotrichum</taxon>
    </lineage>
</organism>
<dbReference type="GO" id="GO:0050278">
    <property type="term" value="F:sedoheptulose-bisphosphatase activity"/>
    <property type="evidence" value="ECO:0007669"/>
    <property type="project" value="TreeGrafter"/>
</dbReference>
<feature type="binding site" evidence="2">
    <location>
        <begin position="13"/>
        <end position="22"/>
    </location>
    <ligand>
        <name>substrate</name>
    </ligand>
</feature>
<dbReference type="EMBL" id="RSCE01000014">
    <property type="protein sequence ID" value="RSH77807.1"/>
    <property type="molecule type" value="Genomic_DNA"/>
</dbReference>
<dbReference type="InterPro" id="IPR013078">
    <property type="entry name" value="His_Pase_superF_clade-1"/>
</dbReference>
<dbReference type="Pfam" id="PF00300">
    <property type="entry name" value="His_Phos_1"/>
    <property type="match status" value="1"/>
</dbReference>
<dbReference type="PANTHER" id="PTHR48100">
    <property type="entry name" value="BROAD-SPECIFICITY PHOSPHATASE YOR283W-RELATED"/>
    <property type="match status" value="1"/>
</dbReference>
<proteinExistence type="predicted"/>
<dbReference type="RefSeq" id="XP_028472954.1">
    <property type="nucleotide sequence ID" value="XM_028618587.1"/>
</dbReference>